<protein>
    <submittedName>
        <fullName evidence="2">Uncharacterized protein</fullName>
    </submittedName>
</protein>
<feature type="region of interest" description="Disordered" evidence="1">
    <location>
        <begin position="1"/>
        <end position="131"/>
    </location>
</feature>
<dbReference type="eggNOG" id="ENOG502STPR">
    <property type="taxonomic scope" value="Eukaryota"/>
</dbReference>
<feature type="compositionally biased region" description="Low complexity" evidence="1">
    <location>
        <begin position="141"/>
        <end position="156"/>
    </location>
</feature>
<sequence length="301" mass="32856">MSAQQQPPPVSYGRGHPPASYPPQPNAHGRSPHYHPSHYQQAPPPPTGHAAHSHSPRMNSSLQQHQQHGAPPQPQSKYPVSWRHEHHGAPSIHSPGQSYAHEHGRAAPQADPGSHHQQDEGSPLVTPGADTEEHDGVAVASTKKSNTNNNTQNSHNARAQASYNNNNINHAEEEELTVDPMKQDFHFYAMDHRDEVTKQCKQQLLQSSLSSNNNNNQLYLLTTLVNARLIQNWTHASPQIRAQYAAMEETDRKRFMGEEEVASRHCATLTARRRVPKVVSGEGGEGVVGSGGGGGNAAGKN</sequence>
<reference evidence="2 3" key="1">
    <citation type="journal article" date="2004" name="Science">
        <title>The genome of the diatom Thalassiosira pseudonana: ecology, evolution, and metabolism.</title>
        <authorList>
            <person name="Armbrust E.V."/>
            <person name="Berges J.A."/>
            <person name="Bowler C."/>
            <person name="Green B.R."/>
            <person name="Martinez D."/>
            <person name="Putnam N.H."/>
            <person name="Zhou S."/>
            <person name="Allen A.E."/>
            <person name="Apt K.E."/>
            <person name="Bechner M."/>
            <person name="Brzezinski M.A."/>
            <person name="Chaal B.K."/>
            <person name="Chiovitti A."/>
            <person name="Davis A.K."/>
            <person name="Demarest M.S."/>
            <person name="Detter J.C."/>
            <person name="Glavina T."/>
            <person name="Goodstein D."/>
            <person name="Hadi M.Z."/>
            <person name="Hellsten U."/>
            <person name="Hildebrand M."/>
            <person name="Jenkins B.D."/>
            <person name="Jurka J."/>
            <person name="Kapitonov V.V."/>
            <person name="Kroger N."/>
            <person name="Lau W.W."/>
            <person name="Lane T.W."/>
            <person name="Larimer F.W."/>
            <person name="Lippmeier J.C."/>
            <person name="Lucas S."/>
            <person name="Medina M."/>
            <person name="Montsant A."/>
            <person name="Obornik M."/>
            <person name="Parker M.S."/>
            <person name="Palenik B."/>
            <person name="Pazour G.J."/>
            <person name="Richardson P.M."/>
            <person name="Rynearson T.A."/>
            <person name="Saito M.A."/>
            <person name="Schwartz D.C."/>
            <person name="Thamatrakoln K."/>
            <person name="Valentin K."/>
            <person name="Vardi A."/>
            <person name="Wilkerson F.P."/>
            <person name="Rokhsar D.S."/>
        </authorList>
    </citation>
    <scope>NUCLEOTIDE SEQUENCE [LARGE SCALE GENOMIC DNA]</scope>
    <source>
        <strain evidence="2 3">CCMP1335</strain>
    </source>
</reference>
<evidence type="ECO:0000313" key="3">
    <source>
        <dbReference type="Proteomes" id="UP000001449"/>
    </source>
</evidence>
<dbReference type="GeneID" id="7442867"/>
<dbReference type="OMA" id="KHRTENE"/>
<feature type="compositionally biased region" description="Gly residues" evidence="1">
    <location>
        <begin position="281"/>
        <end position="301"/>
    </location>
</feature>
<evidence type="ECO:0000313" key="2">
    <source>
        <dbReference type="EMBL" id="EED96181.1"/>
    </source>
</evidence>
<feature type="region of interest" description="Disordered" evidence="1">
    <location>
        <begin position="277"/>
        <end position="301"/>
    </location>
</feature>
<gene>
    <name evidence="2" type="ORF">THAPSDRAFT_912</name>
</gene>
<organism evidence="2 3">
    <name type="scientific">Thalassiosira pseudonana</name>
    <name type="common">Marine diatom</name>
    <name type="synonym">Cyclotella nana</name>
    <dbReference type="NCBI Taxonomy" id="35128"/>
    <lineage>
        <taxon>Eukaryota</taxon>
        <taxon>Sar</taxon>
        <taxon>Stramenopiles</taxon>
        <taxon>Ochrophyta</taxon>
        <taxon>Bacillariophyta</taxon>
        <taxon>Coscinodiscophyceae</taxon>
        <taxon>Thalassiosirophycidae</taxon>
        <taxon>Thalassiosirales</taxon>
        <taxon>Thalassiosiraceae</taxon>
        <taxon>Thalassiosira</taxon>
    </lineage>
</organism>
<feature type="region of interest" description="Disordered" evidence="1">
    <location>
        <begin position="140"/>
        <end position="159"/>
    </location>
</feature>
<dbReference type="InParanoid" id="B8BST2"/>
<dbReference type="HOGENOM" id="CLU_925855_0_0_1"/>
<proteinExistence type="predicted"/>
<dbReference type="PaxDb" id="35128-Thaps912"/>
<dbReference type="RefSeq" id="XP_002286540.1">
    <property type="nucleotide sequence ID" value="XM_002286504.1"/>
</dbReference>
<evidence type="ECO:0000256" key="1">
    <source>
        <dbReference type="SAM" id="MobiDB-lite"/>
    </source>
</evidence>
<feature type="compositionally biased region" description="Pro residues" evidence="1">
    <location>
        <begin position="1"/>
        <end position="10"/>
    </location>
</feature>
<dbReference type="Proteomes" id="UP000001449">
    <property type="component" value="Chromosome 1"/>
</dbReference>
<dbReference type="AlphaFoldDB" id="B8BST2"/>
<keyword evidence="3" id="KW-1185">Reference proteome</keyword>
<accession>B8BST2</accession>
<dbReference type="EMBL" id="CM000638">
    <property type="protein sequence ID" value="EED96181.1"/>
    <property type="molecule type" value="Genomic_DNA"/>
</dbReference>
<name>B8BST2_THAPS</name>
<dbReference type="KEGG" id="tps:THAPSDRAFT_912"/>
<reference evidence="2 3" key="2">
    <citation type="journal article" date="2008" name="Nature">
        <title>The Phaeodactylum genome reveals the evolutionary history of diatom genomes.</title>
        <authorList>
            <person name="Bowler C."/>
            <person name="Allen A.E."/>
            <person name="Badger J.H."/>
            <person name="Grimwood J."/>
            <person name="Jabbari K."/>
            <person name="Kuo A."/>
            <person name="Maheswari U."/>
            <person name="Martens C."/>
            <person name="Maumus F."/>
            <person name="Otillar R.P."/>
            <person name="Rayko E."/>
            <person name="Salamov A."/>
            <person name="Vandepoele K."/>
            <person name="Beszteri B."/>
            <person name="Gruber A."/>
            <person name="Heijde M."/>
            <person name="Katinka M."/>
            <person name="Mock T."/>
            <person name="Valentin K."/>
            <person name="Verret F."/>
            <person name="Berges J.A."/>
            <person name="Brownlee C."/>
            <person name="Cadoret J.P."/>
            <person name="Chiovitti A."/>
            <person name="Choi C.J."/>
            <person name="Coesel S."/>
            <person name="De Martino A."/>
            <person name="Detter J.C."/>
            <person name="Durkin C."/>
            <person name="Falciatore A."/>
            <person name="Fournet J."/>
            <person name="Haruta M."/>
            <person name="Huysman M.J."/>
            <person name="Jenkins B.D."/>
            <person name="Jiroutova K."/>
            <person name="Jorgensen R.E."/>
            <person name="Joubert Y."/>
            <person name="Kaplan A."/>
            <person name="Kroger N."/>
            <person name="Kroth P.G."/>
            <person name="La Roche J."/>
            <person name="Lindquist E."/>
            <person name="Lommer M."/>
            <person name="Martin-Jezequel V."/>
            <person name="Lopez P.J."/>
            <person name="Lucas S."/>
            <person name="Mangogna M."/>
            <person name="McGinnis K."/>
            <person name="Medlin L.K."/>
            <person name="Montsant A."/>
            <person name="Oudot-Le Secq M.P."/>
            <person name="Napoli C."/>
            <person name="Obornik M."/>
            <person name="Parker M.S."/>
            <person name="Petit J.L."/>
            <person name="Porcel B.M."/>
            <person name="Poulsen N."/>
            <person name="Robison M."/>
            <person name="Rychlewski L."/>
            <person name="Rynearson T.A."/>
            <person name="Schmutz J."/>
            <person name="Shapiro H."/>
            <person name="Siaut M."/>
            <person name="Stanley M."/>
            <person name="Sussman M.R."/>
            <person name="Taylor A.R."/>
            <person name="Vardi A."/>
            <person name="von Dassow P."/>
            <person name="Vyverman W."/>
            <person name="Willis A."/>
            <person name="Wyrwicz L.S."/>
            <person name="Rokhsar D.S."/>
            <person name="Weissenbach J."/>
            <person name="Armbrust E.V."/>
            <person name="Green B.R."/>
            <person name="Van de Peer Y."/>
            <person name="Grigoriev I.V."/>
        </authorList>
    </citation>
    <scope>NUCLEOTIDE SEQUENCE [LARGE SCALE GENOMIC DNA]</scope>
    <source>
        <strain evidence="2 3">CCMP1335</strain>
    </source>
</reference>